<dbReference type="AlphaFoldDB" id="A0A9D4KV07"/>
<evidence type="ECO:0000313" key="2">
    <source>
        <dbReference type="Proteomes" id="UP000828390"/>
    </source>
</evidence>
<comment type="caution">
    <text evidence="1">The sequence shown here is derived from an EMBL/GenBank/DDBJ whole genome shotgun (WGS) entry which is preliminary data.</text>
</comment>
<protein>
    <submittedName>
        <fullName evidence="1">Uncharacterized protein</fullName>
    </submittedName>
</protein>
<gene>
    <name evidence="1" type="ORF">DPMN_087812</name>
</gene>
<name>A0A9D4KV07_DREPO</name>
<accession>A0A9D4KV07</accession>
<dbReference type="EMBL" id="JAIWYP010000003">
    <property type="protein sequence ID" value="KAH3845531.1"/>
    <property type="molecule type" value="Genomic_DNA"/>
</dbReference>
<evidence type="ECO:0000313" key="1">
    <source>
        <dbReference type="EMBL" id="KAH3845531.1"/>
    </source>
</evidence>
<proteinExistence type="predicted"/>
<reference evidence="1" key="2">
    <citation type="submission" date="2020-11" db="EMBL/GenBank/DDBJ databases">
        <authorList>
            <person name="McCartney M.A."/>
            <person name="Auch B."/>
            <person name="Kono T."/>
            <person name="Mallez S."/>
            <person name="Becker A."/>
            <person name="Gohl D.M."/>
            <person name="Silverstein K.A.T."/>
            <person name="Koren S."/>
            <person name="Bechman K.B."/>
            <person name="Herman A."/>
            <person name="Abrahante J.E."/>
            <person name="Garbe J."/>
        </authorList>
    </citation>
    <scope>NUCLEOTIDE SEQUENCE</scope>
    <source>
        <strain evidence="1">Duluth1</strain>
        <tissue evidence="1">Whole animal</tissue>
    </source>
</reference>
<dbReference type="Proteomes" id="UP000828390">
    <property type="component" value="Unassembled WGS sequence"/>
</dbReference>
<keyword evidence="2" id="KW-1185">Reference proteome</keyword>
<sequence>MAECDHEEADTRIVLHLKDAIERGAKICQIRTVDGDVVVILVGILHRLKQISSDCQYWVSFGKDNHFCFYDINQSVSELGEDTAVAIPMVHALSVCDTFKDLQ</sequence>
<reference evidence="1" key="1">
    <citation type="journal article" date="2019" name="bioRxiv">
        <title>The Genome of the Zebra Mussel, Dreissena polymorpha: A Resource for Invasive Species Research.</title>
        <authorList>
            <person name="McCartney M.A."/>
            <person name="Auch B."/>
            <person name="Kono T."/>
            <person name="Mallez S."/>
            <person name="Zhang Y."/>
            <person name="Obille A."/>
            <person name="Becker A."/>
            <person name="Abrahante J.E."/>
            <person name="Garbe J."/>
            <person name="Badalamenti J.P."/>
            <person name="Herman A."/>
            <person name="Mangelson H."/>
            <person name="Liachko I."/>
            <person name="Sullivan S."/>
            <person name="Sone E.D."/>
            <person name="Koren S."/>
            <person name="Silverstein K.A.T."/>
            <person name="Beckman K.B."/>
            <person name="Gohl D.M."/>
        </authorList>
    </citation>
    <scope>NUCLEOTIDE SEQUENCE</scope>
    <source>
        <strain evidence="1">Duluth1</strain>
        <tissue evidence="1">Whole animal</tissue>
    </source>
</reference>
<organism evidence="1 2">
    <name type="scientific">Dreissena polymorpha</name>
    <name type="common">Zebra mussel</name>
    <name type="synonym">Mytilus polymorpha</name>
    <dbReference type="NCBI Taxonomy" id="45954"/>
    <lineage>
        <taxon>Eukaryota</taxon>
        <taxon>Metazoa</taxon>
        <taxon>Spiralia</taxon>
        <taxon>Lophotrochozoa</taxon>
        <taxon>Mollusca</taxon>
        <taxon>Bivalvia</taxon>
        <taxon>Autobranchia</taxon>
        <taxon>Heteroconchia</taxon>
        <taxon>Euheterodonta</taxon>
        <taxon>Imparidentia</taxon>
        <taxon>Neoheterodontei</taxon>
        <taxon>Myida</taxon>
        <taxon>Dreissenoidea</taxon>
        <taxon>Dreissenidae</taxon>
        <taxon>Dreissena</taxon>
    </lineage>
</organism>